<dbReference type="PANTHER" id="PTHR31616">
    <property type="entry name" value="TREHALASE"/>
    <property type="match status" value="1"/>
</dbReference>
<comment type="similarity">
    <text evidence="2">Belongs to the glycosyl hydrolase 15 family.</text>
</comment>
<organism evidence="9 10">
    <name type="scientific">Solimonas aquatica</name>
    <dbReference type="NCBI Taxonomy" id="489703"/>
    <lineage>
        <taxon>Bacteria</taxon>
        <taxon>Pseudomonadati</taxon>
        <taxon>Pseudomonadota</taxon>
        <taxon>Gammaproteobacteria</taxon>
        <taxon>Nevskiales</taxon>
        <taxon>Nevskiaceae</taxon>
        <taxon>Solimonas</taxon>
    </lineage>
</organism>
<evidence type="ECO:0000256" key="3">
    <source>
        <dbReference type="ARBA" id="ARBA00012593"/>
    </source>
</evidence>
<dbReference type="InterPro" id="IPR008928">
    <property type="entry name" value="6-hairpin_glycosidase_sf"/>
</dbReference>
<sequence length="429" mass="47690">MRRQHECAARYLRLSISPTQLSKVRPGFGSVVRGARGAVVASPVLADYDPEPDYFYHWFRDSALVMAALHTLPSPESTRDFADFVDFSLALRRLDGRALCADARWREAVRDTHRPYLRDDAELARVHGEAVAAEARVQADGSLDFSRWARPQHDGPPLRLLAALRWWPDVEAELRGPLAELMHADLAFTRAHAAQPSYDIWEEELGEHYYNLRLSAAALRQAALWLAQQNQAGTASACAAQAAQLLRRLDDFYLAEADGSGYCRSRLQADGSLSAKALDVSVILAAIHAGEWRGAHTPADPRLQQTLARLERVFAQLLPINRHRGAGLRPALGRYPGDVYYDGGAWYIATLAAAEFCYRAAQGEARALWRAQGDEYLQTVRAYTPESGELSEQIDRDSGAPRSARHLAWSYAAFLSCVNAREALWRAAP</sequence>
<evidence type="ECO:0000256" key="1">
    <source>
        <dbReference type="ARBA" id="ARBA00001863"/>
    </source>
</evidence>
<keyword evidence="5" id="KW-0119">Carbohydrate metabolism</keyword>
<evidence type="ECO:0000259" key="8">
    <source>
        <dbReference type="Pfam" id="PF00723"/>
    </source>
</evidence>
<dbReference type="EC" id="3.2.1.3" evidence="3"/>
<keyword evidence="4" id="KW-0378">Hydrolase</keyword>
<dbReference type="Pfam" id="PF00723">
    <property type="entry name" value="Glyco_hydro_15"/>
    <property type="match status" value="2"/>
</dbReference>
<dbReference type="Gene3D" id="1.50.10.10">
    <property type="match status" value="1"/>
</dbReference>
<evidence type="ECO:0000313" key="9">
    <source>
        <dbReference type="EMBL" id="SEQ49125.1"/>
    </source>
</evidence>
<keyword evidence="6" id="KW-0326">Glycosidase</keyword>
<dbReference type="InterPro" id="IPR011613">
    <property type="entry name" value="GH15-like"/>
</dbReference>
<reference evidence="9 10" key="1">
    <citation type="submission" date="2016-10" db="EMBL/GenBank/DDBJ databases">
        <authorList>
            <person name="de Groot N.N."/>
        </authorList>
    </citation>
    <scope>NUCLEOTIDE SEQUENCE [LARGE SCALE GENOMIC DNA]</scope>
    <source>
        <strain evidence="9 10">DSM 25927</strain>
    </source>
</reference>
<dbReference type="EMBL" id="FOFS01000007">
    <property type="protein sequence ID" value="SEQ49125.1"/>
    <property type="molecule type" value="Genomic_DNA"/>
</dbReference>
<dbReference type="PANTHER" id="PTHR31616:SF9">
    <property type="entry name" value="GLUCOAMYLASE, INTRACELLULAR SPORULATION-SPECIFIC"/>
    <property type="match status" value="1"/>
</dbReference>
<keyword evidence="10" id="KW-1185">Reference proteome</keyword>
<dbReference type="AlphaFoldDB" id="A0A1H9GG73"/>
<evidence type="ECO:0000256" key="7">
    <source>
        <dbReference type="ARBA" id="ARBA00023326"/>
    </source>
</evidence>
<dbReference type="InterPro" id="IPR012341">
    <property type="entry name" value="6hp_glycosidase-like_sf"/>
</dbReference>
<evidence type="ECO:0000256" key="2">
    <source>
        <dbReference type="ARBA" id="ARBA00006188"/>
    </source>
</evidence>
<dbReference type="GO" id="GO:0004339">
    <property type="term" value="F:glucan 1,4-alpha-glucosidase activity"/>
    <property type="evidence" value="ECO:0007669"/>
    <property type="project" value="UniProtKB-EC"/>
</dbReference>
<evidence type="ECO:0000256" key="5">
    <source>
        <dbReference type="ARBA" id="ARBA00023277"/>
    </source>
</evidence>
<protein>
    <recommendedName>
        <fullName evidence="3">glucan 1,4-alpha-glucosidase</fullName>
        <ecNumber evidence="3">3.2.1.3</ecNumber>
    </recommendedName>
</protein>
<dbReference type="InterPro" id="IPR000165">
    <property type="entry name" value="Glucoamylase"/>
</dbReference>
<dbReference type="STRING" id="489703.SAMN04488038_10762"/>
<proteinExistence type="inferred from homology"/>
<dbReference type="PRINTS" id="PR00736">
    <property type="entry name" value="GLHYDRLASE15"/>
</dbReference>
<evidence type="ECO:0000256" key="4">
    <source>
        <dbReference type="ARBA" id="ARBA00022801"/>
    </source>
</evidence>
<dbReference type="SUPFAM" id="SSF48208">
    <property type="entry name" value="Six-hairpin glycosidases"/>
    <property type="match status" value="1"/>
</dbReference>
<accession>A0A1H9GG73</accession>
<comment type="catalytic activity">
    <reaction evidence="1">
        <text>Hydrolysis of terminal (1-&gt;4)-linked alpha-D-glucose residues successively from non-reducing ends of the chains with release of beta-D-glucose.</text>
        <dbReference type="EC" id="3.2.1.3"/>
    </reaction>
</comment>
<feature type="domain" description="GH15-like" evidence="8">
    <location>
        <begin position="34"/>
        <end position="365"/>
    </location>
</feature>
<feature type="domain" description="GH15-like" evidence="8">
    <location>
        <begin position="373"/>
        <end position="418"/>
    </location>
</feature>
<keyword evidence="7" id="KW-0624">Polysaccharide degradation</keyword>
<dbReference type="Proteomes" id="UP000199233">
    <property type="component" value="Unassembled WGS sequence"/>
</dbReference>
<name>A0A1H9GG73_9GAMM</name>
<evidence type="ECO:0000256" key="6">
    <source>
        <dbReference type="ARBA" id="ARBA00023295"/>
    </source>
</evidence>
<dbReference type="GO" id="GO:0000272">
    <property type="term" value="P:polysaccharide catabolic process"/>
    <property type="evidence" value="ECO:0007669"/>
    <property type="project" value="UniProtKB-KW"/>
</dbReference>
<evidence type="ECO:0000313" key="10">
    <source>
        <dbReference type="Proteomes" id="UP000199233"/>
    </source>
</evidence>
<gene>
    <name evidence="9" type="ORF">SAMN04488038_10762</name>
</gene>